<evidence type="ECO:0000313" key="1">
    <source>
        <dbReference type="EMBL" id="AHF24072.1"/>
    </source>
</evidence>
<dbReference type="AlphaFoldDB" id="W0FMQ9"/>
<dbReference type="EMBL" id="KC246783">
    <property type="protein sequence ID" value="AHF24072.1"/>
    <property type="molecule type" value="Genomic_DNA"/>
</dbReference>
<accession>W0FMQ9</accession>
<name>W0FMQ9_9BACT</name>
<sequence length="169" mass="19529">MSRDKKPEEEKKELPKALRETIRLTQETLRLISDEKVFPKKSRWIMSHEISKIVNRVHTTAMFANGIDVDKALEAERPILYLVRMIALALTLAWMSALDAKMSLSLDVLNTNANRYLTWGRQYLKTRHYIQDWRRADINRYTEKYGRLGTLGTRGIAAVVAKLIEGILG</sequence>
<organism evidence="1">
    <name type="scientific">uncultured bacterium Contig643</name>
    <dbReference type="NCBI Taxonomy" id="1393602"/>
    <lineage>
        <taxon>Bacteria</taxon>
        <taxon>environmental samples</taxon>
    </lineage>
</organism>
<protein>
    <submittedName>
        <fullName evidence="1">Uncharacterized protein</fullName>
    </submittedName>
</protein>
<reference evidence="1" key="1">
    <citation type="journal article" date="2013" name="PLoS ONE">
        <title>Metagenomic insights into the carbohydrate-active enzymes carried by the microorganisms adhering to solid digesta in the rumen of cows.</title>
        <authorList>
            <person name="Wang L."/>
            <person name="Hatem A."/>
            <person name="Catalyurek U.V."/>
            <person name="Morrison M."/>
            <person name="Yu Z."/>
        </authorList>
    </citation>
    <scope>NUCLEOTIDE SEQUENCE</scope>
</reference>
<proteinExistence type="predicted"/>